<sequence length="280" mass="30864">MPNAYAIPGRMTDAAILADLPADVRALTEIGHGLLLHEHWAGAYGVTLDETTRMTVHIREVGRLLERVLAASPEPLTAARPPGQRVAVNCRHFTVLIVSALRAHGVPARARCGFGGYFTPGFFEDHWVCEYWTGDQWRLVDAQLDAKQREVLAIDFDVTDVPRDRFVIAGDAWRQWRAGTVSQDDFGLSVTKESGAWWIAGNLMRDAAALLKVELLPWDEWGAMPEPSAPVAGEQAELFDRLAAATLDPDATDVAPVMADPRLRLPAKVRNAVLEREEAI</sequence>
<dbReference type="SUPFAM" id="SSF54001">
    <property type="entry name" value="Cysteine proteinases"/>
    <property type="match status" value="1"/>
</dbReference>
<organism evidence="2 3">
    <name type="scientific">Actinophytocola algeriensis</name>
    <dbReference type="NCBI Taxonomy" id="1768010"/>
    <lineage>
        <taxon>Bacteria</taxon>
        <taxon>Bacillati</taxon>
        <taxon>Actinomycetota</taxon>
        <taxon>Actinomycetes</taxon>
        <taxon>Pseudonocardiales</taxon>
        <taxon>Pseudonocardiaceae</taxon>
    </lineage>
</organism>
<dbReference type="Gene3D" id="3.10.620.30">
    <property type="match status" value="1"/>
</dbReference>
<dbReference type="RefSeq" id="WP_184811761.1">
    <property type="nucleotide sequence ID" value="NZ_JACHJQ010000004.1"/>
</dbReference>
<dbReference type="EMBL" id="JACHJQ010000004">
    <property type="protein sequence ID" value="MBB4907582.1"/>
    <property type="molecule type" value="Genomic_DNA"/>
</dbReference>
<dbReference type="AlphaFoldDB" id="A0A7W7Q621"/>
<proteinExistence type="predicted"/>
<dbReference type="InterPro" id="IPR002931">
    <property type="entry name" value="Transglutaminase-like"/>
</dbReference>
<evidence type="ECO:0000313" key="2">
    <source>
        <dbReference type="EMBL" id="MBB4907582.1"/>
    </source>
</evidence>
<keyword evidence="3" id="KW-1185">Reference proteome</keyword>
<feature type="domain" description="Transglutaminase-like" evidence="1">
    <location>
        <begin position="89"/>
        <end position="142"/>
    </location>
</feature>
<comment type="caution">
    <text evidence="2">The sequence shown here is derived from an EMBL/GenBank/DDBJ whole genome shotgun (WGS) entry which is preliminary data.</text>
</comment>
<protein>
    <recommendedName>
        <fullName evidence="1">Transglutaminase-like domain-containing protein</fullName>
    </recommendedName>
</protein>
<accession>A0A7W7Q621</accession>
<name>A0A7W7Q621_9PSEU</name>
<dbReference type="Proteomes" id="UP000520767">
    <property type="component" value="Unassembled WGS sequence"/>
</dbReference>
<dbReference type="Pfam" id="PF01841">
    <property type="entry name" value="Transglut_core"/>
    <property type="match status" value="1"/>
</dbReference>
<evidence type="ECO:0000259" key="1">
    <source>
        <dbReference type="Pfam" id="PF01841"/>
    </source>
</evidence>
<gene>
    <name evidence="2" type="ORF">FHR82_003824</name>
</gene>
<reference evidence="2 3" key="1">
    <citation type="submission" date="2020-08" db="EMBL/GenBank/DDBJ databases">
        <title>Genomic Encyclopedia of Type Strains, Phase III (KMG-III): the genomes of soil and plant-associated and newly described type strains.</title>
        <authorList>
            <person name="Whitman W."/>
        </authorList>
    </citation>
    <scope>NUCLEOTIDE SEQUENCE [LARGE SCALE GENOMIC DNA]</scope>
    <source>
        <strain evidence="2 3">CECT 8960</strain>
    </source>
</reference>
<dbReference type="InterPro" id="IPR038765">
    <property type="entry name" value="Papain-like_cys_pep_sf"/>
</dbReference>
<evidence type="ECO:0000313" key="3">
    <source>
        <dbReference type="Proteomes" id="UP000520767"/>
    </source>
</evidence>